<evidence type="ECO:0000313" key="9">
    <source>
        <dbReference type="Proteomes" id="UP001595796"/>
    </source>
</evidence>
<dbReference type="PROSITE" id="PS50109">
    <property type="entry name" value="HIS_KIN"/>
    <property type="match status" value="1"/>
</dbReference>
<dbReference type="SUPFAM" id="SSF47384">
    <property type="entry name" value="Homodimeric domain of signal transducing histidine kinase"/>
    <property type="match status" value="1"/>
</dbReference>
<keyword evidence="6" id="KW-0902">Two-component regulatory system</keyword>
<dbReference type="EMBL" id="JBHSJF010000006">
    <property type="protein sequence ID" value="MFC5069091.1"/>
    <property type="molecule type" value="Genomic_DNA"/>
</dbReference>
<reference evidence="9" key="1">
    <citation type="journal article" date="2019" name="Int. J. Syst. Evol. Microbiol.">
        <title>The Global Catalogue of Microorganisms (GCM) 10K type strain sequencing project: providing services to taxonomists for standard genome sequencing and annotation.</title>
        <authorList>
            <consortium name="The Broad Institute Genomics Platform"/>
            <consortium name="The Broad Institute Genome Sequencing Center for Infectious Disease"/>
            <person name="Wu L."/>
            <person name="Ma J."/>
        </authorList>
    </citation>
    <scope>NUCLEOTIDE SEQUENCE [LARGE SCALE GENOMIC DNA]</scope>
    <source>
        <strain evidence="9">CGMCC 1.16444</strain>
    </source>
</reference>
<dbReference type="InterPro" id="IPR036890">
    <property type="entry name" value="HATPase_C_sf"/>
</dbReference>
<evidence type="ECO:0000256" key="2">
    <source>
        <dbReference type="ARBA" id="ARBA00012438"/>
    </source>
</evidence>
<dbReference type="PRINTS" id="PR00344">
    <property type="entry name" value="BCTRLSENSOR"/>
</dbReference>
<accession>A0ABV9Z2W5</accession>
<evidence type="ECO:0000313" key="8">
    <source>
        <dbReference type="EMBL" id="MFC5069091.1"/>
    </source>
</evidence>
<dbReference type="GO" id="GO:0016301">
    <property type="term" value="F:kinase activity"/>
    <property type="evidence" value="ECO:0007669"/>
    <property type="project" value="UniProtKB-KW"/>
</dbReference>
<dbReference type="InterPro" id="IPR005467">
    <property type="entry name" value="His_kinase_dom"/>
</dbReference>
<dbReference type="EC" id="2.7.13.3" evidence="2"/>
<evidence type="ECO:0000256" key="6">
    <source>
        <dbReference type="ARBA" id="ARBA00023012"/>
    </source>
</evidence>
<keyword evidence="5 8" id="KW-0418">Kinase</keyword>
<evidence type="ECO:0000259" key="7">
    <source>
        <dbReference type="PROSITE" id="PS50109"/>
    </source>
</evidence>
<organism evidence="8 9">
    <name type="scientific">Flaviflagellibacter deserti</name>
    <dbReference type="NCBI Taxonomy" id="2267266"/>
    <lineage>
        <taxon>Bacteria</taxon>
        <taxon>Pseudomonadati</taxon>
        <taxon>Pseudomonadota</taxon>
        <taxon>Alphaproteobacteria</taxon>
        <taxon>Hyphomicrobiales</taxon>
        <taxon>Flaviflagellibacter</taxon>
    </lineage>
</organism>
<comment type="caution">
    <text evidence="8">The sequence shown here is derived from an EMBL/GenBank/DDBJ whole genome shotgun (WGS) entry which is preliminary data.</text>
</comment>
<dbReference type="InterPro" id="IPR036097">
    <property type="entry name" value="HisK_dim/P_sf"/>
</dbReference>
<dbReference type="SMART" id="SM00388">
    <property type="entry name" value="HisKA"/>
    <property type="match status" value="1"/>
</dbReference>
<dbReference type="InterPro" id="IPR003594">
    <property type="entry name" value="HATPase_dom"/>
</dbReference>
<evidence type="ECO:0000256" key="5">
    <source>
        <dbReference type="ARBA" id="ARBA00022777"/>
    </source>
</evidence>
<dbReference type="CDD" id="cd00075">
    <property type="entry name" value="HATPase"/>
    <property type="match status" value="1"/>
</dbReference>
<protein>
    <recommendedName>
        <fullName evidence="2">histidine kinase</fullName>
        <ecNumber evidence="2">2.7.13.3</ecNumber>
    </recommendedName>
</protein>
<dbReference type="SUPFAM" id="SSF55874">
    <property type="entry name" value="ATPase domain of HSP90 chaperone/DNA topoisomerase II/histidine kinase"/>
    <property type="match status" value="1"/>
</dbReference>
<proteinExistence type="predicted"/>
<dbReference type="InterPro" id="IPR004358">
    <property type="entry name" value="Sig_transdc_His_kin-like_C"/>
</dbReference>
<comment type="catalytic activity">
    <reaction evidence="1">
        <text>ATP + protein L-histidine = ADP + protein N-phospho-L-histidine.</text>
        <dbReference type="EC" id="2.7.13.3"/>
    </reaction>
</comment>
<name>A0ABV9Z2W5_9HYPH</name>
<dbReference type="InterPro" id="IPR050736">
    <property type="entry name" value="Sensor_HK_Regulatory"/>
</dbReference>
<dbReference type="InterPro" id="IPR003661">
    <property type="entry name" value="HisK_dim/P_dom"/>
</dbReference>
<sequence>MGQIMAFNDSSDETVRIDEKQERKHLSRILGVIGHDLKQPVSVAMMFVEMARADLNGEKSPERLQRAYDALRQVCRELDAIARTSQGGKAFSPRTTEVPVQVLFDRLDAEWRAYAAHFGVFLRLLPSSAVVSTDPELLMTILRNLVGNAVKFSSRGRRVVVGCRRVRGEVRFEVHDQGPGMRSDRLEKMFDAFERGEQRDSIPGLGLGLHLVRETGALLGCKVAISSIEGRGTSFHVYVPKPALNS</sequence>
<feature type="domain" description="Histidine kinase" evidence="7">
    <location>
        <begin position="32"/>
        <end position="243"/>
    </location>
</feature>
<dbReference type="PANTHER" id="PTHR43711">
    <property type="entry name" value="TWO-COMPONENT HISTIDINE KINASE"/>
    <property type="match status" value="1"/>
</dbReference>
<evidence type="ECO:0000256" key="3">
    <source>
        <dbReference type="ARBA" id="ARBA00022553"/>
    </source>
</evidence>
<evidence type="ECO:0000256" key="1">
    <source>
        <dbReference type="ARBA" id="ARBA00000085"/>
    </source>
</evidence>
<keyword evidence="4" id="KW-0808">Transferase</keyword>
<dbReference type="Proteomes" id="UP001595796">
    <property type="component" value="Unassembled WGS sequence"/>
</dbReference>
<dbReference type="CDD" id="cd00082">
    <property type="entry name" value="HisKA"/>
    <property type="match status" value="1"/>
</dbReference>
<dbReference type="PANTHER" id="PTHR43711:SF28">
    <property type="entry name" value="SENSOR HISTIDINE KINASE YXDK"/>
    <property type="match status" value="1"/>
</dbReference>
<keyword evidence="9" id="KW-1185">Reference proteome</keyword>
<dbReference type="RefSeq" id="WP_114956703.1">
    <property type="nucleotide sequence ID" value="NZ_JBHSJF010000006.1"/>
</dbReference>
<keyword evidence="3" id="KW-0597">Phosphoprotein</keyword>
<gene>
    <name evidence="8" type="ORF">ACFPFW_13825</name>
</gene>
<dbReference type="SMART" id="SM00387">
    <property type="entry name" value="HATPase_c"/>
    <property type="match status" value="1"/>
</dbReference>
<dbReference type="Pfam" id="PF02518">
    <property type="entry name" value="HATPase_c"/>
    <property type="match status" value="1"/>
</dbReference>
<evidence type="ECO:0000256" key="4">
    <source>
        <dbReference type="ARBA" id="ARBA00022679"/>
    </source>
</evidence>
<dbReference type="Gene3D" id="3.30.565.10">
    <property type="entry name" value="Histidine kinase-like ATPase, C-terminal domain"/>
    <property type="match status" value="1"/>
</dbReference>